<dbReference type="PANTHER" id="PTHR33969:SF2">
    <property type="entry name" value="SEGREGATION AND CONDENSATION PROTEIN A"/>
    <property type="match status" value="1"/>
</dbReference>
<dbReference type="EMBL" id="PHFL01000028">
    <property type="protein sequence ID" value="RFM24715.1"/>
    <property type="molecule type" value="Genomic_DNA"/>
</dbReference>
<keyword evidence="2" id="KW-0132">Cell division</keyword>
<organism evidence="3 4">
    <name type="scientific">Candidatus Thermochlorobacter aerophilus</name>
    <dbReference type="NCBI Taxonomy" id="1868324"/>
    <lineage>
        <taxon>Bacteria</taxon>
        <taxon>Pseudomonadati</taxon>
        <taxon>Chlorobiota</taxon>
        <taxon>Chlorobiia</taxon>
        <taxon>Chlorobiales</taxon>
        <taxon>Candidatus Thermochlorobacteriaceae</taxon>
        <taxon>Candidatus Thermochlorobacter</taxon>
    </lineage>
</organism>
<dbReference type="GO" id="GO:0007059">
    <property type="term" value="P:chromosome segregation"/>
    <property type="evidence" value="ECO:0007669"/>
    <property type="project" value="UniProtKB-UniRule"/>
</dbReference>
<dbReference type="InterPro" id="IPR003768">
    <property type="entry name" value="ScpA"/>
</dbReference>
<comment type="subunit">
    <text evidence="2">Component of a cohesin-like complex composed of ScpA, ScpB and the Smc homodimer, in which ScpA and ScpB bind to the head domain of Smc. The presence of the three proteins is required for the association of the complex with DNA.</text>
</comment>
<dbReference type="AlphaFoldDB" id="A0A395M1Q4"/>
<reference evidence="3 4" key="1">
    <citation type="journal article" date="2011" name="ISME J.">
        <title>Community ecology of hot spring cyanobacterial mats: predominant populations and their functional potential.</title>
        <authorList>
            <person name="Klatt C.G."/>
            <person name="Wood J.M."/>
            <person name="Rusch D.B."/>
            <person name="Bateson M.M."/>
            <person name="Hamamura N."/>
            <person name="Heidelberg J.F."/>
            <person name="Grossman A.R."/>
            <person name="Bhaya D."/>
            <person name="Cohan F.M."/>
            <person name="Kuhl M."/>
            <person name="Bryant D.A."/>
            <person name="Ward D.M."/>
        </authorList>
    </citation>
    <scope>NUCLEOTIDE SEQUENCE [LARGE SCALE GENOMIC DNA]</scope>
    <source>
        <strain evidence="3">OS</strain>
    </source>
</reference>
<dbReference type="PANTHER" id="PTHR33969">
    <property type="entry name" value="SEGREGATION AND CONDENSATION PROTEIN A"/>
    <property type="match status" value="1"/>
</dbReference>
<evidence type="ECO:0000313" key="4">
    <source>
        <dbReference type="Proteomes" id="UP000266389"/>
    </source>
</evidence>
<protein>
    <recommendedName>
        <fullName evidence="1 2">Segregation and condensation protein A</fullName>
    </recommendedName>
</protein>
<keyword evidence="2" id="KW-0963">Cytoplasm</keyword>
<keyword evidence="2" id="KW-0159">Chromosome partition</keyword>
<comment type="similarity">
    <text evidence="2">Belongs to the ScpA family.</text>
</comment>
<dbReference type="GO" id="GO:0005737">
    <property type="term" value="C:cytoplasm"/>
    <property type="evidence" value="ECO:0007669"/>
    <property type="project" value="UniProtKB-SubCell"/>
</dbReference>
<accession>A0A395M1Q4</accession>
<keyword evidence="2" id="KW-0131">Cell cycle</keyword>
<proteinExistence type="inferred from homology"/>
<comment type="caution">
    <text evidence="3">The sequence shown here is derived from an EMBL/GenBank/DDBJ whole genome shotgun (WGS) entry which is preliminary data.</text>
</comment>
<dbReference type="GO" id="GO:0006260">
    <property type="term" value="P:DNA replication"/>
    <property type="evidence" value="ECO:0007669"/>
    <property type="project" value="UniProtKB-UniRule"/>
</dbReference>
<evidence type="ECO:0000256" key="1">
    <source>
        <dbReference type="ARBA" id="ARBA00044777"/>
    </source>
</evidence>
<dbReference type="Proteomes" id="UP000266389">
    <property type="component" value="Unassembled WGS sequence"/>
</dbReference>
<sequence>MYRVSLSEFEGPLDLLLFFIKRDELNIYDIPISKITHDFLEYLSALQTLDLEMASDFIYMASVLMSIKAKMLLPRPESAEDELDEFDPRTELVQRLLEYKRYKEMSQAIQQLEEQRRKHFQRLCFENIEAPLAEEPALKRPTLFDLIQAYRYALANVPKKTVHEIKRVPVTIEQQTQKILARLETTQQLSFFEFVRDAEERIVVIVTFLAVLEMAKAHLITILVRDDYNDFWISKVA</sequence>
<name>A0A395M1Q4_9BACT</name>
<comment type="function">
    <text evidence="2">Participates in chromosomal partition during cell division. May act via the formation of a condensin-like complex containing Smc and ScpB that pull DNA away from mid-cell into both cell halves.</text>
</comment>
<gene>
    <name evidence="2" type="primary">scpA</name>
    <name evidence="3" type="ORF">D0433_04275</name>
</gene>
<evidence type="ECO:0000256" key="2">
    <source>
        <dbReference type="HAMAP-Rule" id="MF_01805"/>
    </source>
</evidence>
<dbReference type="HAMAP" id="MF_01805">
    <property type="entry name" value="ScpA"/>
    <property type="match status" value="1"/>
</dbReference>
<dbReference type="Gene3D" id="6.10.250.2410">
    <property type="match status" value="1"/>
</dbReference>
<evidence type="ECO:0000313" key="3">
    <source>
        <dbReference type="EMBL" id="RFM24715.1"/>
    </source>
</evidence>
<dbReference type="GO" id="GO:0051301">
    <property type="term" value="P:cell division"/>
    <property type="evidence" value="ECO:0007669"/>
    <property type="project" value="UniProtKB-KW"/>
</dbReference>
<dbReference type="Pfam" id="PF02616">
    <property type="entry name" value="SMC_ScpA"/>
    <property type="match status" value="1"/>
</dbReference>
<comment type="subcellular location">
    <subcellularLocation>
        <location evidence="2">Cytoplasm</location>
    </subcellularLocation>
    <text evidence="2">Associated with two foci at the outer edges of the nucleoid region in young cells, and at four foci within both cell halves in older cells.</text>
</comment>